<dbReference type="RefSeq" id="WP_170175151.1">
    <property type="nucleotide sequence ID" value="NZ_RKRA01000001.1"/>
</dbReference>
<dbReference type="AlphaFoldDB" id="A0A3N5A1H7"/>
<dbReference type="EMBL" id="RKRA01000001">
    <property type="protein sequence ID" value="RPF25741.1"/>
    <property type="molecule type" value="Genomic_DNA"/>
</dbReference>
<keyword evidence="2" id="KW-1185">Reference proteome</keyword>
<protein>
    <submittedName>
        <fullName evidence="1">Uncharacterized protein</fullName>
    </submittedName>
</protein>
<accession>A0A3N5A1H7</accession>
<dbReference type="Proteomes" id="UP000280726">
    <property type="component" value="Unassembled WGS sequence"/>
</dbReference>
<evidence type="ECO:0000313" key="2">
    <source>
        <dbReference type="Proteomes" id="UP000280726"/>
    </source>
</evidence>
<name>A0A3N5A1H7_9MICO</name>
<gene>
    <name evidence="1" type="ORF">EDD32_0152</name>
</gene>
<evidence type="ECO:0000313" key="1">
    <source>
        <dbReference type="EMBL" id="RPF25741.1"/>
    </source>
</evidence>
<reference evidence="1 2" key="1">
    <citation type="submission" date="2018-11" db="EMBL/GenBank/DDBJ databases">
        <title>Sequencing the genomes of 1000 actinobacteria strains.</title>
        <authorList>
            <person name="Klenk H.-P."/>
        </authorList>
    </citation>
    <scope>NUCLEOTIDE SEQUENCE [LARGE SCALE GENOMIC DNA]</scope>
    <source>
        <strain evidence="1 2">DSM 14418</strain>
    </source>
</reference>
<organism evidence="1 2">
    <name type="scientific">Georgenia muralis</name>
    <dbReference type="NCBI Taxonomy" id="154117"/>
    <lineage>
        <taxon>Bacteria</taxon>
        <taxon>Bacillati</taxon>
        <taxon>Actinomycetota</taxon>
        <taxon>Actinomycetes</taxon>
        <taxon>Micrococcales</taxon>
        <taxon>Bogoriellaceae</taxon>
        <taxon>Georgenia</taxon>
    </lineage>
</organism>
<comment type="caution">
    <text evidence="1">The sequence shown here is derived from an EMBL/GenBank/DDBJ whole genome shotgun (WGS) entry which is preliminary data.</text>
</comment>
<proteinExistence type="predicted"/>
<sequence length="54" mass="5929">MIHSHPHLTDRRRLATASTITQLAEVVGDDTVVFSSPARAVEVHEITKDEGVFS</sequence>